<dbReference type="AlphaFoldDB" id="A0A839NE40"/>
<protein>
    <recommendedName>
        <fullName evidence="3">Restriction system protein</fullName>
    </recommendedName>
</protein>
<dbReference type="Proteomes" id="UP000559182">
    <property type="component" value="Unassembled WGS sequence"/>
</dbReference>
<name>A0A839NE40_9MICO</name>
<gene>
    <name evidence="1" type="ORF">FHU39_003466</name>
</gene>
<sequence>MSARFGGAKKHAEEVARLQALHNTIHANWDQQRSALLGEHAHRMAEHEQAEAARKQRLNFDRMKYQSECEQRVAQVEETNRHADEMLDAYDQGHPAAVRDLIEVCLGLSSWPDFMPDDQMEIDYAADDQELMIVHTLPSPDVVPAVREYKYRPTTDEIASTKLPVTERKRLYRGFIASAAARTIAEVFTHDTARHIASISYRGVIEGIDPATGQDTTITLVAVATDRERFSQLELTRVDPEAMLKHLGAVMSKSPLDMRPAPTAGGVRTVGR</sequence>
<evidence type="ECO:0008006" key="3">
    <source>
        <dbReference type="Google" id="ProtNLM"/>
    </source>
</evidence>
<proteinExistence type="predicted"/>
<keyword evidence="2" id="KW-1185">Reference proteome</keyword>
<accession>A0A839NE40</accession>
<comment type="caution">
    <text evidence="1">The sequence shown here is derived from an EMBL/GenBank/DDBJ whole genome shotgun (WGS) entry which is preliminary data.</text>
</comment>
<evidence type="ECO:0000313" key="2">
    <source>
        <dbReference type="Proteomes" id="UP000559182"/>
    </source>
</evidence>
<reference evidence="1 2" key="1">
    <citation type="submission" date="2020-08" db="EMBL/GenBank/DDBJ databases">
        <title>Sequencing the genomes of 1000 actinobacteria strains.</title>
        <authorList>
            <person name="Klenk H.-P."/>
        </authorList>
    </citation>
    <scope>NUCLEOTIDE SEQUENCE [LARGE SCALE GENOMIC DNA]</scope>
    <source>
        <strain evidence="1 2">DSM 105369</strain>
    </source>
</reference>
<organism evidence="1 2">
    <name type="scientific">Flexivirga oryzae</name>
    <dbReference type="NCBI Taxonomy" id="1794944"/>
    <lineage>
        <taxon>Bacteria</taxon>
        <taxon>Bacillati</taxon>
        <taxon>Actinomycetota</taxon>
        <taxon>Actinomycetes</taxon>
        <taxon>Micrococcales</taxon>
        <taxon>Dermacoccaceae</taxon>
        <taxon>Flexivirga</taxon>
    </lineage>
</organism>
<evidence type="ECO:0000313" key="1">
    <source>
        <dbReference type="EMBL" id="MBB2893435.1"/>
    </source>
</evidence>
<dbReference type="EMBL" id="JACHVQ010000003">
    <property type="protein sequence ID" value="MBB2893435.1"/>
    <property type="molecule type" value="Genomic_DNA"/>
</dbReference>